<accession>A0A4Q8XQQ1</accession>
<name>A0A4Q8XQQ1_RHILE</name>
<dbReference type="Proteomes" id="UP000293652">
    <property type="component" value="Unassembled WGS sequence"/>
</dbReference>
<dbReference type="SUPFAM" id="SSF51161">
    <property type="entry name" value="Trimeric LpxA-like enzymes"/>
    <property type="match status" value="1"/>
</dbReference>
<keyword evidence="1" id="KW-0614">Plasmid</keyword>
<gene>
    <name evidence="1" type="ORF">ELI03_32340</name>
</gene>
<proteinExistence type="predicted"/>
<evidence type="ECO:0000313" key="1">
    <source>
        <dbReference type="EMBL" id="TAX66236.1"/>
    </source>
</evidence>
<dbReference type="AlphaFoldDB" id="A0A4Q8XQQ1"/>
<dbReference type="EMBL" id="SIPC01000005">
    <property type="protein sequence ID" value="TAX66236.1"/>
    <property type="molecule type" value="Genomic_DNA"/>
</dbReference>
<organism evidence="1 2">
    <name type="scientific">Rhizobium leguminosarum</name>
    <dbReference type="NCBI Taxonomy" id="384"/>
    <lineage>
        <taxon>Bacteria</taxon>
        <taxon>Pseudomonadati</taxon>
        <taxon>Pseudomonadota</taxon>
        <taxon>Alphaproteobacteria</taxon>
        <taxon>Hyphomicrobiales</taxon>
        <taxon>Rhizobiaceae</taxon>
        <taxon>Rhizobium/Agrobacterium group</taxon>
        <taxon>Rhizobium</taxon>
    </lineage>
</organism>
<sequence length="210" mass="21973">MHEIISRVDEVRHLKGFLTIAQTLQLADLGVTVIDPFSTLISTRASLGSGVFLWPNVTIEVGPEGSVSIGASTVLHSGVRIEAGAGSIAIGANGDLGREGGFTLVVGAQRDKIDVGSDVRLNGGGSITQSATLGNGAQVLGPIRIQNCQLGGGGSFRERDPDKRGAVLKGSGVARNIDLPAGMVIRAFGLFSEAPKRWQSYFHPQKDERS</sequence>
<evidence type="ECO:0000313" key="2">
    <source>
        <dbReference type="Proteomes" id="UP000293652"/>
    </source>
</evidence>
<geneLocation type="plasmid" evidence="1">
    <name>pSM145A_Rh05</name>
</geneLocation>
<reference evidence="1 2" key="1">
    <citation type="submission" date="2019-02" db="EMBL/GenBank/DDBJ databases">
        <title>The genomic architecture of introgression among sibling species of bacteria.</title>
        <authorList>
            <person name="Cavassim M.I.A."/>
            <person name="Moeskjaer S."/>
            <person name="Moslemi C."/>
            <person name="Fields B."/>
            <person name="Bachmann A."/>
            <person name="Vilhjalmsson B."/>
            <person name="Schierup M.H."/>
            <person name="Young J.P.W."/>
            <person name="Andersen S.U."/>
        </authorList>
    </citation>
    <scope>NUCLEOTIDE SEQUENCE [LARGE SCALE GENOMIC DNA]</scope>
    <source>
        <strain evidence="1 2">SM145A</strain>
        <plasmid evidence="1">pSM145A_Rh05</plasmid>
    </source>
</reference>
<protein>
    <submittedName>
        <fullName evidence="1">Uncharacterized protein</fullName>
    </submittedName>
</protein>
<dbReference type="Gene3D" id="2.160.10.10">
    <property type="entry name" value="Hexapeptide repeat proteins"/>
    <property type="match status" value="1"/>
</dbReference>
<comment type="caution">
    <text evidence="1">The sequence shown here is derived from an EMBL/GenBank/DDBJ whole genome shotgun (WGS) entry which is preliminary data.</text>
</comment>
<dbReference type="InterPro" id="IPR011004">
    <property type="entry name" value="Trimer_LpxA-like_sf"/>
</dbReference>
<dbReference type="RefSeq" id="WP_130751136.1">
    <property type="nucleotide sequence ID" value="NZ_SIPC01000005.1"/>
</dbReference>